<keyword evidence="14" id="KW-0479">Metal-binding</keyword>
<evidence type="ECO:0000256" key="5">
    <source>
        <dbReference type="ARBA" id="ARBA00022645"/>
    </source>
</evidence>
<name>A0A1I6HQP8_9GAMM</name>
<dbReference type="HAMAP" id="MF_02081">
    <property type="entry name" value="MrdA_transpept"/>
    <property type="match status" value="1"/>
</dbReference>
<keyword evidence="11 14" id="KW-1133">Transmembrane helix</keyword>
<dbReference type="OrthoDB" id="9789078at2"/>
<organism evidence="17 18">
    <name type="scientific">Marinobacter gudaonensis</name>
    <dbReference type="NCBI Taxonomy" id="375760"/>
    <lineage>
        <taxon>Bacteria</taxon>
        <taxon>Pseudomonadati</taxon>
        <taxon>Pseudomonadota</taxon>
        <taxon>Gammaproteobacteria</taxon>
        <taxon>Pseudomonadales</taxon>
        <taxon>Marinobacteraceae</taxon>
        <taxon>Marinobacter</taxon>
    </lineage>
</organism>
<evidence type="ECO:0000256" key="11">
    <source>
        <dbReference type="ARBA" id="ARBA00022989"/>
    </source>
</evidence>
<dbReference type="AlphaFoldDB" id="A0A1I6HQP8"/>
<evidence type="ECO:0000256" key="12">
    <source>
        <dbReference type="ARBA" id="ARBA00023136"/>
    </source>
</evidence>
<proteinExistence type="inferred from homology"/>
<evidence type="ECO:0000259" key="15">
    <source>
        <dbReference type="Pfam" id="PF00905"/>
    </source>
</evidence>
<evidence type="ECO:0000256" key="8">
    <source>
        <dbReference type="ARBA" id="ARBA00022801"/>
    </source>
</evidence>
<keyword evidence="5 14" id="KW-0121">Carboxypeptidase</keyword>
<dbReference type="STRING" id="375760.SAMN04488073_2904"/>
<keyword evidence="14" id="KW-0862">Zinc</keyword>
<dbReference type="GO" id="GO:0071972">
    <property type="term" value="F:peptidoglycan L,D-transpeptidase activity"/>
    <property type="evidence" value="ECO:0007669"/>
    <property type="project" value="TreeGrafter"/>
</dbReference>
<dbReference type="InterPro" id="IPR012338">
    <property type="entry name" value="Beta-lactam/transpept-like"/>
</dbReference>
<feature type="binding site" evidence="14">
    <location>
        <position position="384"/>
    </location>
    <ligand>
        <name>Zn(2+)</name>
        <dbReference type="ChEBI" id="CHEBI:29105"/>
    </ligand>
</feature>
<dbReference type="Pfam" id="PF00905">
    <property type="entry name" value="Transpeptidase"/>
    <property type="match status" value="1"/>
</dbReference>
<evidence type="ECO:0000256" key="3">
    <source>
        <dbReference type="ARBA" id="ARBA00022475"/>
    </source>
</evidence>
<comment type="function">
    <text evidence="14">Catalyzes cross-linking of the peptidoglycan cell wall.</text>
</comment>
<dbReference type="EC" id="3.4.16.4" evidence="14"/>
<dbReference type="Proteomes" id="UP000199290">
    <property type="component" value="Unassembled WGS sequence"/>
</dbReference>
<keyword evidence="18" id="KW-1185">Reference proteome</keyword>
<dbReference type="InterPro" id="IPR005311">
    <property type="entry name" value="PBP_dimer"/>
</dbReference>
<dbReference type="SUPFAM" id="SSF56601">
    <property type="entry name" value="beta-lactamase/transpeptidase-like"/>
    <property type="match status" value="1"/>
</dbReference>
<evidence type="ECO:0000259" key="16">
    <source>
        <dbReference type="Pfam" id="PF03717"/>
    </source>
</evidence>
<dbReference type="GO" id="GO:0005886">
    <property type="term" value="C:plasma membrane"/>
    <property type="evidence" value="ECO:0007669"/>
    <property type="project" value="UniProtKB-SubCell"/>
</dbReference>
<dbReference type="InterPro" id="IPR017790">
    <property type="entry name" value="Penicillin-binding_protein_2"/>
</dbReference>
<keyword evidence="8 14" id="KW-0378">Hydrolase</keyword>
<dbReference type="Gene3D" id="3.90.1310.10">
    <property type="entry name" value="Penicillin-binding protein 2a (Domain 2)"/>
    <property type="match status" value="1"/>
</dbReference>
<protein>
    <recommendedName>
        <fullName evidence="14">Peptidoglycan D,D-transpeptidase MrdA</fullName>
        <ecNumber evidence="14">3.4.16.4</ecNumber>
    </recommendedName>
    <alternativeName>
        <fullName evidence="14">Penicillin-binding protein 2</fullName>
        <shortName evidence="14">PBP-2</shortName>
    </alternativeName>
</protein>
<comment type="pathway">
    <text evidence="14">Cell wall biogenesis; peptidoglycan biosynthesis.</text>
</comment>
<dbReference type="GO" id="GO:0006508">
    <property type="term" value="P:proteolysis"/>
    <property type="evidence" value="ECO:0007669"/>
    <property type="project" value="UniProtKB-KW"/>
</dbReference>
<dbReference type="InterPro" id="IPR036138">
    <property type="entry name" value="PBP_dimer_sf"/>
</dbReference>
<evidence type="ECO:0000256" key="2">
    <source>
        <dbReference type="ARBA" id="ARBA00004236"/>
    </source>
</evidence>
<keyword evidence="4 14" id="KW-0997">Cell inner membrane</keyword>
<keyword evidence="10 14" id="KW-0573">Peptidoglycan synthesis</keyword>
<dbReference type="GO" id="GO:0009252">
    <property type="term" value="P:peptidoglycan biosynthetic process"/>
    <property type="evidence" value="ECO:0007669"/>
    <property type="project" value="UniProtKB-UniRule"/>
</dbReference>
<feature type="binding site" evidence="14">
    <location>
        <position position="365"/>
    </location>
    <ligand>
        <name>Zn(2+)</name>
        <dbReference type="ChEBI" id="CHEBI:29105"/>
    </ligand>
</feature>
<evidence type="ECO:0000256" key="6">
    <source>
        <dbReference type="ARBA" id="ARBA00022670"/>
    </source>
</evidence>
<keyword evidence="12 14" id="KW-0472">Membrane</keyword>
<evidence type="ECO:0000256" key="4">
    <source>
        <dbReference type="ARBA" id="ARBA00022519"/>
    </source>
</evidence>
<keyword evidence="9 14" id="KW-0133">Cell shape</keyword>
<dbReference type="InterPro" id="IPR001460">
    <property type="entry name" value="PCN-bd_Tpept"/>
</dbReference>
<dbReference type="GO" id="GO:0008658">
    <property type="term" value="F:penicillin binding"/>
    <property type="evidence" value="ECO:0007669"/>
    <property type="project" value="UniProtKB-UniRule"/>
</dbReference>
<accession>A0A1I6HQP8</accession>
<evidence type="ECO:0000256" key="7">
    <source>
        <dbReference type="ARBA" id="ARBA00022692"/>
    </source>
</evidence>
<comment type="catalytic activity">
    <reaction evidence="14">
        <text>Preferential cleavage: (Ac)2-L-Lys-D-Ala-|-D-Ala. Also transpeptidation of peptidyl-alanyl moieties that are N-acyl substituents of D-alanine.</text>
        <dbReference type="EC" id="3.4.16.4"/>
    </reaction>
</comment>
<dbReference type="InterPro" id="IPR050515">
    <property type="entry name" value="Beta-lactam/transpept"/>
</dbReference>
<feature type="binding site" evidence="14">
    <location>
        <position position="350"/>
    </location>
    <ligand>
        <name>Zn(2+)</name>
        <dbReference type="ChEBI" id="CHEBI:29105"/>
    </ligand>
</feature>
<keyword evidence="3 14" id="KW-1003">Cell membrane</keyword>
<dbReference type="Gene3D" id="3.30.1390.30">
    <property type="entry name" value="Penicillin-binding protein 2a, domain 3"/>
    <property type="match status" value="1"/>
</dbReference>
<evidence type="ECO:0000256" key="1">
    <source>
        <dbReference type="ARBA" id="ARBA00004167"/>
    </source>
</evidence>
<evidence type="ECO:0000313" key="18">
    <source>
        <dbReference type="Proteomes" id="UP000199290"/>
    </source>
</evidence>
<evidence type="ECO:0000256" key="13">
    <source>
        <dbReference type="ARBA" id="ARBA00023316"/>
    </source>
</evidence>
<dbReference type="Gene3D" id="3.40.710.10">
    <property type="entry name" value="DD-peptidase/beta-lactamase superfamily"/>
    <property type="match status" value="1"/>
</dbReference>
<dbReference type="SUPFAM" id="SSF56519">
    <property type="entry name" value="Penicillin binding protein dimerisation domain"/>
    <property type="match status" value="1"/>
</dbReference>
<dbReference type="RefSeq" id="WP_091991747.1">
    <property type="nucleotide sequence ID" value="NZ_FOYV01000002.1"/>
</dbReference>
<dbReference type="UniPathway" id="UPA00219"/>
<dbReference type="GO" id="GO:0008270">
    <property type="term" value="F:zinc ion binding"/>
    <property type="evidence" value="ECO:0007669"/>
    <property type="project" value="UniProtKB-UniRule"/>
</dbReference>
<keyword evidence="7 14" id="KW-0812">Transmembrane</keyword>
<comment type="similarity">
    <text evidence="14">Belongs to the transpeptidase family. MrdA subfamily.</text>
</comment>
<feature type="active site" description="Acyl-ester intermediate" evidence="14">
    <location>
        <position position="326"/>
    </location>
</feature>
<feature type="domain" description="Penicillin-binding protein dimerisation" evidence="16">
    <location>
        <begin position="63"/>
        <end position="234"/>
    </location>
</feature>
<feature type="binding site" evidence="14">
    <location>
        <position position="371"/>
    </location>
    <ligand>
        <name>Zn(2+)</name>
        <dbReference type="ChEBI" id="CHEBI:29105"/>
    </ligand>
</feature>
<comment type="subcellular location">
    <subcellularLocation>
        <location evidence="14">Cell inner membrane</location>
        <topology evidence="14">Single-pass membrane protein</topology>
    </subcellularLocation>
    <subcellularLocation>
        <location evidence="2">Cell membrane</location>
    </subcellularLocation>
    <subcellularLocation>
        <location evidence="1">Membrane</location>
        <topology evidence="1">Single-pass membrane protein</topology>
    </subcellularLocation>
</comment>
<evidence type="ECO:0000256" key="10">
    <source>
        <dbReference type="ARBA" id="ARBA00022984"/>
    </source>
</evidence>
<dbReference type="GO" id="GO:0071555">
    <property type="term" value="P:cell wall organization"/>
    <property type="evidence" value="ECO:0007669"/>
    <property type="project" value="UniProtKB-KW"/>
</dbReference>
<dbReference type="PANTHER" id="PTHR30627:SF2">
    <property type="entry name" value="PEPTIDOGLYCAN D,D-TRANSPEPTIDASE MRDA"/>
    <property type="match status" value="1"/>
</dbReference>
<evidence type="ECO:0000256" key="9">
    <source>
        <dbReference type="ARBA" id="ARBA00022960"/>
    </source>
</evidence>
<comment type="cofactor">
    <cofactor evidence="14">
        <name>Zn(2+)</name>
        <dbReference type="ChEBI" id="CHEBI:29105"/>
    </cofactor>
    <text evidence="14">Binds one Zn(2+) ion per subunit.</text>
</comment>
<evidence type="ECO:0000256" key="14">
    <source>
        <dbReference type="HAMAP-Rule" id="MF_02081"/>
    </source>
</evidence>
<dbReference type="PANTHER" id="PTHR30627">
    <property type="entry name" value="PEPTIDOGLYCAN D,D-TRANSPEPTIDASE"/>
    <property type="match status" value="1"/>
</dbReference>
<gene>
    <name evidence="14" type="primary">mrdA</name>
    <name evidence="17" type="ORF">SAMN04488073_2904</name>
</gene>
<dbReference type="Pfam" id="PF03717">
    <property type="entry name" value="PBP_dimer"/>
    <property type="match status" value="1"/>
</dbReference>
<reference evidence="18" key="1">
    <citation type="submission" date="2016-10" db="EMBL/GenBank/DDBJ databases">
        <authorList>
            <person name="Varghese N."/>
            <person name="Submissions S."/>
        </authorList>
    </citation>
    <scope>NUCLEOTIDE SEQUENCE [LARGE SCALE GENOMIC DNA]</scope>
    <source>
        <strain evidence="18">CGMCC 1.6294</strain>
    </source>
</reference>
<dbReference type="NCBIfam" id="TIGR03423">
    <property type="entry name" value="pbp2_mrdA"/>
    <property type="match status" value="1"/>
</dbReference>
<dbReference type="GO" id="GO:0008360">
    <property type="term" value="P:regulation of cell shape"/>
    <property type="evidence" value="ECO:0007669"/>
    <property type="project" value="UniProtKB-KW"/>
</dbReference>
<sequence>MVWGEFKDTAAERRLFQRRTVVMLVCVILAVGLLLTRMYQLQVVEHEVYTTLSDKNRVQVQSVPPPRGLVYDRNGALLAENRPVFSVTLVPERVRGMDETLARLGEILAISPEDLERFHRRLEEPRRPFQEIPLRYDLNEQEMARLAVHRHELPGVEVEAELVRYYPHSELTAHALGFVGRINREELQRIDPVNYAGTNYIGKSGIERFYEEILHGKVGYQHVETNARGRTLRVLERENPVPGEDLQLHLDLRLQQRAHELLDGRRGAIIAIQPDTGGILALASVPGFDANKFVTGISVDDYRELSDSKDKPLFNRALRGQYPPGSTLKPMLAVAALDSGATTRDYTIWDPGHFRLNEGGRLWRDWKRTGHGWVDLKDAVAESCDVYFYEVATEMGVDTMYSYLSRFGFGEDAALDVSGALSGLLPSKEWKRAVRNEPWYPGDSVNLGIGQGFMLATPLQLATATALIANRGEWVEPRLLKDIRGDHPVDEFLPEETHQPLTLKNPDDWEYVVESMVEVMHGRKGTARGAAAGASYRMAGKTGTAQVFSLAEDEEYDAEEVRERLRDHALFVGFAPVDDPQIAVAVIVENGGSGSGTAAPVARAMFDSWLLEFGKEADATLVSDVRARGSD</sequence>
<dbReference type="GO" id="GO:0009002">
    <property type="term" value="F:serine-type D-Ala-D-Ala carboxypeptidase activity"/>
    <property type="evidence" value="ECO:0007669"/>
    <property type="project" value="UniProtKB-UniRule"/>
</dbReference>
<evidence type="ECO:0000313" key="17">
    <source>
        <dbReference type="EMBL" id="SFR56590.1"/>
    </source>
</evidence>
<feature type="transmembrane region" description="Helical" evidence="14">
    <location>
        <begin position="21"/>
        <end position="39"/>
    </location>
</feature>
<dbReference type="EMBL" id="FOYV01000002">
    <property type="protein sequence ID" value="SFR56590.1"/>
    <property type="molecule type" value="Genomic_DNA"/>
</dbReference>
<keyword evidence="6 14" id="KW-0645">Protease</keyword>
<keyword evidence="13 14" id="KW-0961">Cell wall biogenesis/degradation</keyword>
<feature type="domain" description="Penicillin-binding protein transpeptidase" evidence="15">
    <location>
        <begin position="267"/>
        <end position="606"/>
    </location>
</feature>